<dbReference type="InterPro" id="IPR000253">
    <property type="entry name" value="FHA_dom"/>
</dbReference>
<evidence type="ECO:0000259" key="3">
    <source>
        <dbReference type="PROSITE" id="PS50006"/>
    </source>
</evidence>
<dbReference type="InterPro" id="IPR050923">
    <property type="entry name" value="Cell_Proc_Reg/RNA_Proc"/>
</dbReference>
<feature type="region of interest" description="Disordered" evidence="1">
    <location>
        <begin position="1"/>
        <end position="43"/>
    </location>
</feature>
<keyword evidence="2" id="KW-0812">Transmembrane</keyword>
<evidence type="ECO:0000256" key="2">
    <source>
        <dbReference type="SAM" id="Phobius"/>
    </source>
</evidence>
<sequence>MAFTLRVTSGAGESEEFSFEGGEARLGRTADNDVVIKDPSSSRSHARVYEEDGRFFVEDLKSANGTKLNARALKAPAELKSGDRIIIGDITLHFTAVSESDTVGPSSTLDEGAVEETDDPNQTILKPPSKPVAIVRKPPPRAPTPPPSESIDESADEASDNSTKNFEVPPPRALQRRPTGATPVRAQRALDEDEAPTAISAAERARQRRELNKSGAGKLQLMFSDLPLAGKIVVGTLATALVLGSVGGIIYALIPKKVERRAETLELRPNSEAIRESYGAGDNVDFERPDMKSFVFSYQSPTSIVGVLHYQASDCSKDEVAIELNGQQLATVPPDTMEVATRQLEVVLPSSQLRIGEANELVFDNVNNPPGDDPWRVWNIWVEIIPIPQMSAEETTRRAKEDLERASRQYELRDVGAMNLFRSWKQYRDAWLLLEATPDRPADLLELSRTRMREIRPELDRKCSAMLVDYQKEVNQRNPNIAAARKVLQNIPSHFEKEHPCFGMSRALLRDLDDVSEME</sequence>
<dbReference type="SUPFAM" id="SSF49879">
    <property type="entry name" value="SMAD/FHA domain"/>
    <property type="match status" value="1"/>
</dbReference>
<evidence type="ECO:0000313" key="5">
    <source>
        <dbReference type="Proteomes" id="UP000249061"/>
    </source>
</evidence>
<keyword evidence="2" id="KW-0472">Membrane</keyword>
<dbReference type="CDD" id="cd00060">
    <property type="entry name" value="FHA"/>
    <property type="match status" value="1"/>
</dbReference>
<feature type="transmembrane region" description="Helical" evidence="2">
    <location>
        <begin position="232"/>
        <end position="254"/>
    </location>
</feature>
<dbReference type="Pfam" id="PF00498">
    <property type="entry name" value="FHA"/>
    <property type="match status" value="1"/>
</dbReference>
<comment type="caution">
    <text evidence="4">The sequence shown here is derived from an EMBL/GenBank/DDBJ whole genome shotgun (WGS) entry which is preliminary data.</text>
</comment>
<feature type="compositionally biased region" description="Acidic residues" evidence="1">
    <location>
        <begin position="150"/>
        <end position="159"/>
    </location>
</feature>
<dbReference type="PANTHER" id="PTHR23308">
    <property type="entry name" value="NUCLEAR INHIBITOR OF PROTEIN PHOSPHATASE-1"/>
    <property type="match status" value="1"/>
</dbReference>
<feature type="compositionally biased region" description="Polar residues" evidence="1">
    <location>
        <begin position="100"/>
        <end position="109"/>
    </location>
</feature>
<feature type="domain" description="FHA" evidence="3">
    <location>
        <begin position="24"/>
        <end position="73"/>
    </location>
</feature>
<organism evidence="4 5">
    <name type="scientific">Archangium gephyra</name>
    <dbReference type="NCBI Taxonomy" id="48"/>
    <lineage>
        <taxon>Bacteria</taxon>
        <taxon>Pseudomonadati</taxon>
        <taxon>Myxococcota</taxon>
        <taxon>Myxococcia</taxon>
        <taxon>Myxococcales</taxon>
        <taxon>Cystobacterineae</taxon>
        <taxon>Archangiaceae</taxon>
        <taxon>Archangium</taxon>
    </lineage>
</organism>
<evidence type="ECO:0000256" key="1">
    <source>
        <dbReference type="SAM" id="MobiDB-lite"/>
    </source>
</evidence>
<gene>
    <name evidence="4" type="ORF">DI536_23680</name>
</gene>
<feature type="compositionally biased region" description="Basic and acidic residues" evidence="1">
    <location>
        <begin position="22"/>
        <end position="36"/>
    </location>
</feature>
<feature type="region of interest" description="Disordered" evidence="1">
    <location>
        <begin position="100"/>
        <end position="199"/>
    </location>
</feature>
<protein>
    <recommendedName>
        <fullName evidence="3">FHA domain-containing protein</fullName>
    </recommendedName>
</protein>
<evidence type="ECO:0000313" key="4">
    <source>
        <dbReference type="EMBL" id="PZR08894.1"/>
    </source>
</evidence>
<proteinExistence type="predicted"/>
<dbReference type="EMBL" id="QFQP01000023">
    <property type="protein sequence ID" value="PZR08894.1"/>
    <property type="molecule type" value="Genomic_DNA"/>
</dbReference>
<dbReference type="AlphaFoldDB" id="A0A2W5UZS1"/>
<dbReference type="InterPro" id="IPR008984">
    <property type="entry name" value="SMAD_FHA_dom_sf"/>
</dbReference>
<dbReference type="SMART" id="SM00240">
    <property type="entry name" value="FHA"/>
    <property type="match status" value="1"/>
</dbReference>
<accession>A0A2W5UZS1</accession>
<name>A0A2W5UZS1_9BACT</name>
<dbReference type="Gene3D" id="2.60.200.20">
    <property type="match status" value="1"/>
</dbReference>
<dbReference type="Proteomes" id="UP000249061">
    <property type="component" value="Unassembled WGS sequence"/>
</dbReference>
<keyword evidence="2" id="KW-1133">Transmembrane helix</keyword>
<reference evidence="4 5" key="1">
    <citation type="submission" date="2017-08" db="EMBL/GenBank/DDBJ databases">
        <title>Infants hospitalized years apart are colonized by the same room-sourced microbial strains.</title>
        <authorList>
            <person name="Brooks B."/>
            <person name="Olm M.R."/>
            <person name="Firek B.A."/>
            <person name="Baker R."/>
            <person name="Thomas B.C."/>
            <person name="Morowitz M.J."/>
            <person name="Banfield J.F."/>
        </authorList>
    </citation>
    <scope>NUCLEOTIDE SEQUENCE [LARGE SCALE GENOMIC DNA]</scope>
    <source>
        <strain evidence="4">S2_003_000_R2_14</strain>
    </source>
</reference>
<dbReference type="PROSITE" id="PS50006">
    <property type="entry name" value="FHA_DOMAIN"/>
    <property type="match status" value="1"/>
</dbReference>